<feature type="compositionally biased region" description="Low complexity" evidence="1">
    <location>
        <begin position="1057"/>
        <end position="1067"/>
    </location>
</feature>
<dbReference type="InterPro" id="IPR047589">
    <property type="entry name" value="DUF11_rpt"/>
</dbReference>
<dbReference type="SUPFAM" id="SSF50939">
    <property type="entry name" value="Sialidases"/>
    <property type="match status" value="2"/>
</dbReference>
<dbReference type="InterPro" id="IPR001434">
    <property type="entry name" value="OmcB-like_DUF11"/>
</dbReference>
<dbReference type="EMBL" id="VFPM01000002">
    <property type="protein sequence ID" value="TQM61858.1"/>
    <property type="molecule type" value="Genomic_DNA"/>
</dbReference>
<feature type="domain" description="DUF11" evidence="2">
    <location>
        <begin position="682"/>
        <end position="807"/>
    </location>
</feature>
<comment type="caution">
    <text evidence="3">The sequence shown here is derived from an EMBL/GenBank/DDBJ whole genome shotgun (WGS) entry which is preliminary data.</text>
</comment>
<feature type="region of interest" description="Disordered" evidence="1">
    <location>
        <begin position="1041"/>
        <end position="1067"/>
    </location>
</feature>
<feature type="domain" description="DUF11" evidence="2">
    <location>
        <begin position="816"/>
        <end position="936"/>
    </location>
</feature>
<dbReference type="Gene3D" id="2.120.10.10">
    <property type="match status" value="2"/>
</dbReference>
<dbReference type="InterPro" id="IPR013783">
    <property type="entry name" value="Ig-like_fold"/>
</dbReference>
<dbReference type="PANTHER" id="PTHR34819:SF3">
    <property type="entry name" value="CELL SURFACE PROTEIN"/>
    <property type="match status" value="1"/>
</dbReference>
<dbReference type="CDD" id="cd15482">
    <property type="entry name" value="Sialidase_non-viral"/>
    <property type="match status" value="1"/>
</dbReference>
<feature type="domain" description="DUF11" evidence="2">
    <location>
        <begin position="556"/>
        <end position="670"/>
    </location>
</feature>
<dbReference type="Gene3D" id="2.60.40.3080">
    <property type="match status" value="2"/>
</dbReference>
<evidence type="ECO:0000259" key="2">
    <source>
        <dbReference type="Pfam" id="PF01345"/>
    </source>
</evidence>
<feature type="domain" description="DUF11" evidence="2">
    <location>
        <begin position="944"/>
        <end position="1065"/>
    </location>
</feature>
<dbReference type="Pfam" id="PF01345">
    <property type="entry name" value="DUF11"/>
    <property type="match status" value="5"/>
</dbReference>
<feature type="compositionally biased region" description="Polar residues" evidence="1">
    <location>
        <begin position="1041"/>
        <end position="1053"/>
    </location>
</feature>
<name>A0A543HU55_9MICO</name>
<evidence type="ECO:0000313" key="3">
    <source>
        <dbReference type="EMBL" id="TQM61858.1"/>
    </source>
</evidence>
<dbReference type="InterPro" id="IPR036278">
    <property type="entry name" value="Sialidase_sf"/>
</dbReference>
<accession>A0A543HU55</accession>
<protein>
    <submittedName>
        <fullName evidence="3">Putative repeat protein (TIGR01451 family)</fullName>
    </submittedName>
</protein>
<evidence type="ECO:0000256" key="1">
    <source>
        <dbReference type="SAM" id="MobiDB-lite"/>
    </source>
</evidence>
<dbReference type="Gene3D" id="2.60.40.10">
    <property type="entry name" value="Immunoglobulins"/>
    <property type="match status" value="1"/>
</dbReference>
<gene>
    <name evidence="3" type="ORF">FBY41_1878</name>
</gene>
<dbReference type="Proteomes" id="UP000316747">
    <property type="component" value="Unassembled WGS sequence"/>
</dbReference>
<proteinExistence type="predicted"/>
<dbReference type="AlphaFoldDB" id="A0A543HU55"/>
<organism evidence="3 4">
    <name type="scientific">Humibacillus xanthopallidus</name>
    <dbReference type="NCBI Taxonomy" id="412689"/>
    <lineage>
        <taxon>Bacteria</taxon>
        <taxon>Bacillati</taxon>
        <taxon>Actinomycetota</taxon>
        <taxon>Actinomycetes</taxon>
        <taxon>Micrococcales</taxon>
        <taxon>Intrasporangiaceae</taxon>
        <taxon>Humibacillus</taxon>
    </lineage>
</organism>
<evidence type="ECO:0000313" key="4">
    <source>
        <dbReference type="Proteomes" id="UP000316747"/>
    </source>
</evidence>
<keyword evidence="4" id="KW-1185">Reference proteome</keyword>
<dbReference type="NCBIfam" id="TIGR01451">
    <property type="entry name" value="B_ant_repeat"/>
    <property type="match status" value="3"/>
</dbReference>
<feature type="domain" description="DUF11" evidence="2">
    <location>
        <begin position="1116"/>
        <end position="1209"/>
    </location>
</feature>
<reference evidence="3 4" key="1">
    <citation type="submission" date="2019-06" db="EMBL/GenBank/DDBJ databases">
        <title>Genome sequencing of plant associated microbes to promote plant fitness in Sorghum bicolor and Oryza sativa.</title>
        <authorList>
            <person name="Coleman-Derr D."/>
        </authorList>
    </citation>
    <scope>NUCLEOTIDE SEQUENCE [LARGE SCALE GENOMIC DNA]</scope>
    <source>
        <strain evidence="3 4">KV-663</strain>
    </source>
</reference>
<dbReference type="PANTHER" id="PTHR34819">
    <property type="entry name" value="LARGE CYSTEINE-RICH PERIPLASMIC PROTEIN OMCB"/>
    <property type="match status" value="1"/>
</dbReference>
<sequence length="1218" mass="124026">MRLTPRARAILGIALAPILIGGLLVPASASARPGATGPSAVTSDPVGAILSQYPPNESPSGAGERYLLERAGLVSAPPAKDASTPKRPAVDQFGPNAAGDPIFGADVMVNDPADDNLNTDNTTQSETALAVSGNVVCAGYNDFTAGGLSGLASSANSGQTFTDLDGIGGRGDPVIATHLTSGDFYYGEIATIGGNPAIGVARSTDGCQTFAAATNAAPVSSAAAGTTLNDKPWVAVDNTGGPNDGDIYVCWTRFFQTTPGNTATGTSEMRFSRSNDNGATYIGEQVIVPTGSAAFGCSIQVGSGGEIYVAYANRNAGQIEFVRSLDGGLTFDPIVDIDTAAAQPGDVTAANNCGAGNSRPILNGNIRMLHGAWLAVDTTGGPNDGNIYAAWMENPANATDRSDVLVARSTDGGQNWTNVQQMGVPANNLDEFNPYVSVSPTGVVAVAWYDKRNDNPGNTNTDVFTAYSTDGGQTYGANIRVSDVTAGIPPLFPHYNPGTAQCYFGEYLAVAGDAASFHYLWGDGRRSITTTGFPAGRLDLDVYYDRLEAPALTGGDLTVSKTSRPDPAIAGDQLYYDVTVTNHGPDTVFNAVVTDELPDGVTFETSTIPCVQGPVRTLTCTVGDVSASASKTFTIKVHVDSGILGNANAITINNTVSVAGDNDTDTRNNTFTLGTIVEDRADLAVIKVCKPDDPAPAGDTGFCDIRIDNLGPSDARSVTLTDVLTSAYPFSVTGVTVDPAASGSCAPTSTGAVTTATITCDLGSEPAAGRTTVRVSVSAADVAQVNDVATVSSATPDPNKGNNTATGRVTFLGSADLSIDKTAPSTVVAGTDLTYAISVRNNGPSTAMGVVVTDTLPGGLTFVSATPSIGTCTNGQPGARDLRCGLGNLASGATATITVVTHVDPSVSSGTILYNQAVVASDTSDPDNSNNRKSVSTTVSGSADLSITKVDSPDPVIAGNLLTYTVTVTNAGPSTAQNVKITDPIPAGTTFVTGQDGNGNTVCALTQPPTVVCNLGTLLPQQVVTVFLTVKVSAALPPDSVLSNTATVGSTTGDPDASNNSATSTTTVNTSAELWLDKTGTKRSGNPSPVLVYSLTVYNKAGCESDAQSTVSPNCGNGGPSDATDVVVVDKLPLDSKKVVVQYVSPQCVYTVATHTVRCTAPRVPAGESVTFVIEAQVNGSVGTVTNSATVTSATPDPVTSNNTNAATVVIKGGTGKK</sequence>
<dbReference type="OrthoDB" id="9813435at2"/>
<dbReference type="InterPro" id="IPR051172">
    <property type="entry name" value="Chlamydia_OmcB"/>
</dbReference>
<dbReference type="GO" id="GO:0005975">
    <property type="term" value="P:carbohydrate metabolic process"/>
    <property type="evidence" value="ECO:0007669"/>
    <property type="project" value="UniProtKB-ARBA"/>
</dbReference>